<gene>
    <name evidence="3" type="ORF">SAMN05421870_104299</name>
</gene>
<dbReference type="EMBL" id="FOGO01000004">
    <property type="protein sequence ID" value="SER79989.1"/>
    <property type="molecule type" value="Genomic_DNA"/>
</dbReference>
<feature type="compositionally biased region" description="Pro residues" evidence="1">
    <location>
        <begin position="120"/>
        <end position="131"/>
    </location>
</feature>
<dbReference type="InterPro" id="IPR036866">
    <property type="entry name" value="RibonucZ/Hydroxyglut_hydro"/>
</dbReference>
<evidence type="ECO:0000256" key="1">
    <source>
        <dbReference type="SAM" id="MobiDB-lite"/>
    </source>
</evidence>
<protein>
    <submittedName>
        <fullName evidence="3">L-ascorbate metabolism protein UlaG, beta-lactamase superfamily</fullName>
    </submittedName>
</protein>
<feature type="compositionally biased region" description="Low complexity" evidence="1">
    <location>
        <begin position="19"/>
        <end position="88"/>
    </location>
</feature>
<keyword evidence="4" id="KW-1185">Reference proteome</keyword>
<reference evidence="4" key="1">
    <citation type="submission" date="2016-10" db="EMBL/GenBank/DDBJ databases">
        <authorList>
            <person name="Varghese N."/>
            <person name="Submissions S."/>
        </authorList>
    </citation>
    <scope>NUCLEOTIDE SEQUENCE [LARGE SCALE GENOMIC DNA]</scope>
    <source>
        <strain evidence="4">CGMCC 4.6825</strain>
    </source>
</reference>
<dbReference type="PANTHER" id="PTHR15032">
    <property type="entry name" value="N-ACYL-PHOSPHATIDYLETHANOLAMINE-HYDROLYZING PHOSPHOLIPASE D"/>
    <property type="match status" value="1"/>
</dbReference>
<dbReference type="PANTHER" id="PTHR15032:SF36">
    <property type="entry name" value="METALLO-BETA-LACTAMASE DOMAIN-CONTAINING PROTEIN"/>
    <property type="match status" value="1"/>
</dbReference>
<dbReference type="AlphaFoldDB" id="A0A1H9S743"/>
<dbReference type="GO" id="GO:0005737">
    <property type="term" value="C:cytoplasm"/>
    <property type="evidence" value="ECO:0007669"/>
    <property type="project" value="TreeGrafter"/>
</dbReference>
<name>A0A1H9S743_9ACTN</name>
<evidence type="ECO:0000313" key="3">
    <source>
        <dbReference type="EMBL" id="SER79989.1"/>
    </source>
</evidence>
<dbReference type="InterPro" id="IPR001279">
    <property type="entry name" value="Metallo-B-lactamas"/>
</dbReference>
<dbReference type="Pfam" id="PF12706">
    <property type="entry name" value="Lactamase_B_2"/>
    <property type="match status" value="1"/>
</dbReference>
<accession>A0A1H9S743</accession>
<organism evidence="3 4">
    <name type="scientific">Streptomyces qinglanensis</name>
    <dbReference type="NCBI Taxonomy" id="943816"/>
    <lineage>
        <taxon>Bacteria</taxon>
        <taxon>Bacillati</taxon>
        <taxon>Actinomycetota</taxon>
        <taxon>Actinomycetes</taxon>
        <taxon>Kitasatosporales</taxon>
        <taxon>Streptomycetaceae</taxon>
        <taxon>Streptomyces</taxon>
    </lineage>
</organism>
<evidence type="ECO:0000259" key="2">
    <source>
        <dbReference type="Pfam" id="PF12706"/>
    </source>
</evidence>
<dbReference type="Gene3D" id="3.60.15.10">
    <property type="entry name" value="Ribonuclease Z/Hydroxyacylglutathione hydrolase-like"/>
    <property type="match status" value="1"/>
</dbReference>
<evidence type="ECO:0000313" key="4">
    <source>
        <dbReference type="Proteomes" id="UP000182841"/>
    </source>
</evidence>
<feature type="region of interest" description="Disordered" evidence="1">
    <location>
        <begin position="1"/>
        <end position="132"/>
    </location>
</feature>
<proteinExistence type="predicted"/>
<dbReference type="STRING" id="943816.AN217_19770"/>
<dbReference type="RefSeq" id="WP_420856808.1">
    <property type="nucleotide sequence ID" value="NZ_FOGO01000004.1"/>
</dbReference>
<feature type="domain" description="Metallo-beta-lactamase" evidence="2">
    <location>
        <begin position="213"/>
        <end position="419"/>
    </location>
</feature>
<feature type="compositionally biased region" description="Basic and acidic residues" evidence="1">
    <location>
        <begin position="1"/>
        <end position="11"/>
    </location>
</feature>
<dbReference type="SUPFAM" id="SSF56281">
    <property type="entry name" value="Metallo-hydrolase/oxidoreductase"/>
    <property type="match status" value="1"/>
</dbReference>
<dbReference type="Proteomes" id="UP000182841">
    <property type="component" value="Unassembled WGS sequence"/>
</dbReference>
<sequence>MTERTGQRSERSPSPPRPDGAAASESSGPAQPSSAQPPSAGTPSGTPSGTPAGRPAGTSPGAPAAEAAGVSGAEPSGATARPDAAGGTAPDGGSPGAEGRTAAPCSGGSTRPGPTDVLLRPPPPALSPPRPVGARRIWPRSFAHRLTSPLPGVRALARLAREGAMRPVATALAEEIPQLPFAPGPLPEPGPDGLSVTWAGHASWVVRIGGLTVLTDPVWSRKILGTPARITPVGVAWQDLPPIDAVVISHNHYDHLDAPTLRRLPRSTPLFVPAGLGAWCRKRGFTTVTELDWWEGAELPARRDGSAATAGGAGRARVRFDFVPAHHWSKRTLTDTCRSLWGGWVLTDPQGQRVYFAGDTGYGHWFAEIGRRFAGVDLALLPIGAYDPRWMLRPVHTDPEEAVRACQDVGARRMAPMHWSTFLLSGEPPLEPLTRVRDAWAEAGRPREDLWDLPVGASRVLEAA</sequence>